<keyword evidence="8 13" id="KW-0560">Oxidoreductase</keyword>
<keyword evidence="11 14" id="KW-0472">Membrane</keyword>
<dbReference type="InterPro" id="IPR005804">
    <property type="entry name" value="FA_desaturase_dom"/>
</dbReference>
<keyword evidence="13" id="KW-0813">Transport</keyword>
<dbReference type="PANTHER" id="PTHR11351">
    <property type="entry name" value="ACYL-COA DESATURASE"/>
    <property type="match status" value="1"/>
</dbReference>
<feature type="domain" description="Cytochrome b5 heme-binding" evidence="15">
    <location>
        <begin position="337"/>
        <end position="414"/>
    </location>
</feature>
<dbReference type="GO" id="GO:0004768">
    <property type="term" value="F:stearoyl-CoA 9-desaturase activity"/>
    <property type="evidence" value="ECO:0007669"/>
    <property type="project" value="UniProtKB-UniRule"/>
</dbReference>
<keyword evidence="7 14" id="KW-1133">Transmembrane helix</keyword>
<comment type="function">
    <text evidence="13">Stearoyl-CoA desaturase that utilizes O(2) and electrons from reduced cytochrome b5 to introduce the first double bond into saturated fatty acyl-CoA substrates.</text>
</comment>
<feature type="transmembrane region" description="Helical" evidence="14">
    <location>
        <begin position="43"/>
        <end position="61"/>
    </location>
</feature>
<evidence type="ECO:0000256" key="1">
    <source>
        <dbReference type="ARBA" id="ARBA00004141"/>
    </source>
</evidence>
<dbReference type="EC" id="1.14.19.1" evidence="13"/>
<dbReference type="SMART" id="SM01117">
    <property type="entry name" value="Cyt-b5"/>
    <property type="match status" value="1"/>
</dbReference>
<evidence type="ECO:0000256" key="4">
    <source>
        <dbReference type="ARBA" id="ARBA00022692"/>
    </source>
</evidence>
<comment type="similarity">
    <text evidence="2 13">Belongs to the fatty acid desaturase type 1 family.</text>
</comment>
<dbReference type="InterPro" id="IPR009160">
    <property type="entry name" value="Acyl-CoA_deSatase_haem/ster-bd"/>
</dbReference>
<comment type="subcellular location">
    <subcellularLocation>
        <location evidence="1">Membrane</location>
        <topology evidence="1">Multi-pass membrane protein</topology>
    </subcellularLocation>
</comment>
<keyword evidence="10 13" id="KW-0443">Lipid metabolism</keyword>
<dbReference type="InterPro" id="IPR001199">
    <property type="entry name" value="Cyt_B5-like_heme/steroid-bd"/>
</dbReference>
<evidence type="ECO:0000256" key="2">
    <source>
        <dbReference type="ARBA" id="ARBA00009295"/>
    </source>
</evidence>
<feature type="transmembrane region" description="Helical" evidence="14">
    <location>
        <begin position="183"/>
        <end position="204"/>
    </location>
</feature>
<keyword evidence="12 13" id="KW-0275">Fatty acid biosynthesis</keyword>
<dbReference type="InterPro" id="IPR001522">
    <property type="entry name" value="FADS-1_CS"/>
</dbReference>
<dbReference type="STRING" id="763407.A0A162PVB2"/>
<keyword evidence="6 13" id="KW-0276">Fatty acid metabolism</keyword>
<dbReference type="Pfam" id="PF00173">
    <property type="entry name" value="Cyt-b5"/>
    <property type="match status" value="1"/>
</dbReference>
<sequence>MTETYVYAYTKSESRKEQTSLEKLPPLFDTPTTWKNWYKRVRWVYSIILSTLPIIAIYGMFTTELQAKTAILSVVFYFFTGLGITAGYHRLWAHRAYQATPLLKFLFAIGGGAACQGSIYWWARDHRSHHRWTDTDKDPYSAQRGFFYSHIGWLYVDRGKGKTGFADIADFKADKLIMLQNRFYPLVAVLTGFVLPTMIAAYGWNDVWGGFYYASVIRVTFVHHVTFCVNSLAHFLGEDTFDDFHSPRDHWITAIVTLGEGYHNFHHQFPQDYRNAIVFYQYDPTKWLIKLLEFLGMAYDLKTFPTNEISKGRIQMQEQKIQRVKRDLKFGTPIHELPVYTWEEYQDLVHTQDKRWVLIEGVLYDLEGFDHPGGSKYIEAALGKDMTGAFNGGVYNHSNGARNLLTMMRVGVLLHGMEVMTQAQAELDVKELALDNTFTTKTTTTTTTTTTNSNNTLKKSQ</sequence>
<evidence type="ECO:0000256" key="3">
    <source>
        <dbReference type="ARBA" id="ARBA00022516"/>
    </source>
</evidence>
<evidence type="ECO:0000256" key="10">
    <source>
        <dbReference type="ARBA" id="ARBA00023098"/>
    </source>
</evidence>
<name>A0A162PVB2_PHYB8</name>
<keyword evidence="3 13" id="KW-0444">Lipid biosynthesis</keyword>
<evidence type="ECO:0000256" key="11">
    <source>
        <dbReference type="ARBA" id="ARBA00023136"/>
    </source>
</evidence>
<dbReference type="PIRSF" id="PIRSF000345">
    <property type="entry name" value="OLE1"/>
    <property type="match status" value="1"/>
</dbReference>
<evidence type="ECO:0000313" key="17">
    <source>
        <dbReference type="Proteomes" id="UP000077315"/>
    </source>
</evidence>
<evidence type="ECO:0000256" key="8">
    <source>
        <dbReference type="ARBA" id="ARBA00023002"/>
    </source>
</evidence>
<dbReference type="Gene3D" id="3.10.120.10">
    <property type="entry name" value="Cytochrome b5-like heme/steroid binding domain"/>
    <property type="match status" value="1"/>
</dbReference>
<evidence type="ECO:0000256" key="13">
    <source>
        <dbReference type="PIRNR" id="PIRNR000345"/>
    </source>
</evidence>
<dbReference type="CDD" id="cd03505">
    <property type="entry name" value="Delta9-FADS-like"/>
    <property type="match status" value="1"/>
</dbReference>
<dbReference type="EMBL" id="KV440976">
    <property type="protein sequence ID" value="OAD76337.1"/>
    <property type="molecule type" value="Genomic_DNA"/>
</dbReference>
<dbReference type="FunCoup" id="A0A162PVB2">
    <property type="interactions" value="225"/>
</dbReference>
<keyword evidence="13" id="KW-0349">Heme</keyword>
<keyword evidence="4 14" id="KW-0812">Transmembrane</keyword>
<proteinExistence type="inferred from homology"/>
<keyword evidence="13" id="KW-0249">Electron transport</keyword>
<dbReference type="OrthoDB" id="10260134at2759"/>
<dbReference type="AlphaFoldDB" id="A0A162PVB2"/>
<comment type="catalytic activity">
    <reaction evidence="13">
        <text>octadecanoyl-CoA + 2 Fe(II)-[cytochrome b5] + O2 + 2 H(+) = (9Z)-octadecenoyl-CoA + 2 Fe(III)-[cytochrome b5] + 2 H2O</text>
        <dbReference type="Rhea" id="RHEA:19721"/>
        <dbReference type="Rhea" id="RHEA-COMP:10438"/>
        <dbReference type="Rhea" id="RHEA-COMP:10439"/>
        <dbReference type="ChEBI" id="CHEBI:15377"/>
        <dbReference type="ChEBI" id="CHEBI:15378"/>
        <dbReference type="ChEBI" id="CHEBI:15379"/>
        <dbReference type="ChEBI" id="CHEBI:29033"/>
        <dbReference type="ChEBI" id="CHEBI:29034"/>
        <dbReference type="ChEBI" id="CHEBI:57387"/>
        <dbReference type="ChEBI" id="CHEBI:57394"/>
        <dbReference type="EC" id="1.14.19.1"/>
    </reaction>
</comment>
<dbReference type="PANTHER" id="PTHR11351:SF31">
    <property type="entry name" value="DESATURASE 1, ISOFORM A-RELATED"/>
    <property type="match status" value="1"/>
</dbReference>
<protein>
    <recommendedName>
        <fullName evidence="13">Acyl-CoA desaturase</fullName>
        <ecNumber evidence="13">1.14.19.1</ecNumber>
    </recommendedName>
</protein>
<evidence type="ECO:0000256" key="5">
    <source>
        <dbReference type="ARBA" id="ARBA00022723"/>
    </source>
</evidence>
<feature type="transmembrane region" description="Helical" evidence="14">
    <location>
        <begin position="70"/>
        <end position="90"/>
    </location>
</feature>
<dbReference type="RefSeq" id="XP_018294377.1">
    <property type="nucleotide sequence ID" value="XM_018438343.1"/>
</dbReference>
<evidence type="ECO:0000313" key="16">
    <source>
        <dbReference type="EMBL" id="OAD76337.1"/>
    </source>
</evidence>
<evidence type="ECO:0000259" key="15">
    <source>
        <dbReference type="PROSITE" id="PS50255"/>
    </source>
</evidence>
<evidence type="ECO:0000256" key="9">
    <source>
        <dbReference type="ARBA" id="ARBA00023004"/>
    </source>
</evidence>
<organism evidence="16 17">
    <name type="scientific">Phycomyces blakesleeanus (strain ATCC 8743b / DSM 1359 / FGSC 10004 / NBRC 33097 / NRRL 1555)</name>
    <dbReference type="NCBI Taxonomy" id="763407"/>
    <lineage>
        <taxon>Eukaryota</taxon>
        <taxon>Fungi</taxon>
        <taxon>Fungi incertae sedis</taxon>
        <taxon>Mucoromycota</taxon>
        <taxon>Mucoromycotina</taxon>
        <taxon>Mucoromycetes</taxon>
        <taxon>Mucorales</taxon>
        <taxon>Phycomycetaceae</taxon>
        <taxon>Phycomyces</taxon>
    </lineage>
</organism>
<dbReference type="Proteomes" id="UP000077315">
    <property type="component" value="Unassembled WGS sequence"/>
</dbReference>
<dbReference type="VEuPathDB" id="FungiDB:PHYBLDRAFT_180632"/>
<dbReference type="Pfam" id="PF00487">
    <property type="entry name" value="FA_desaturase"/>
    <property type="match status" value="1"/>
</dbReference>
<dbReference type="GO" id="GO:0006636">
    <property type="term" value="P:unsaturated fatty acid biosynthetic process"/>
    <property type="evidence" value="ECO:0007669"/>
    <property type="project" value="UniProtKB-UniRule"/>
</dbReference>
<keyword evidence="9 13" id="KW-0408">Iron</keyword>
<evidence type="ECO:0000256" key="7">
    <source>
        <dbReference type="ARBA" id="ARBA00022989"/>
    </source>
</evidence>
<dbReference type="SUPFAM" id="SSF55856">
    <property type="entry name" value="Cytochrome b5-like heme/steroid binding domain"/>
    <property type="match status" value="1"/>
</dbReference>
<dbReference type="GeneID" id="28999249"/>
<keyword evidence="17" id="KW-1185">Reference proteome</keyword>
<dbReference type="InterPro" id="IPR036400">
    <property type="entry name" value="Cyt_B5-like_heme/steroid_sf"/>
</dbReference>
<evidence type="ECO:0000256" key="14">
    <source>
        <dbReference type="SAM" id="Phobius"/>
    </source>
</evidence>
<dbReference type="PRINTS" id="PR00075">
    <property type="entry name" value="FACDDSATRASE"/>
</dbReference>
<dbReference type="InParanoid" id="A0A162PVB2"/>
<comment type="cofactor">
    <cofactor evidence="13">
        <name>Fe(2+)</name>
        <dbReference type="ChEBI" id="CHEBI:29033"/>
    </cofactor>
    <text evidence="13">Expected to bind 2 Fe(2+) ions per subunit.</text>
</comment>
<dbReference type="InterPro" id="IPR015876">
    <property type="entry name" value="Acyl-CoA_DS"/>
</dbReference>
<evidence type="ECO:0000256" key="6">
    <source>
        <dbReference type="ARBA" id="ARBA00022832"/>
    </source>
</evidence>
<dbReference type="GO" id="GO:0005789">
    <property type="term" value="C:endoplasmic reticulum membrane"/>
    <property type="evidence" value="ECO:0007669"/>
    <property type="project" value="TreeGrafter"/>
</dbReference>
<gene>
    <name evidence="16" type="ORF">PHYBLDRAFT_180632</name>
</gene>
<dbReference type="PROSITE" id="PS00476">
    <property type="entry name" value="FATTY_ACID_DESATUR_1"/>
    <property type="match status" value="1"/>
</dbReference>
<reference evidence="17" key="1">
    <citation type="submission" date="2015-06" db="EMBL/GenBank/DDBJ databases">
        <title>Expansion of signal transduction pathways in fungi by whole-genome duplication.</title>
        <authorList>
            <consortium name="DOE Joint Genome Institute"/>
            <person name="Corrochano L.M."/>
            <person name="Kuo A."/>
            <person name="Marcet-Houben M."/>
            <person name="Polaino S."/>
            <person name="Salamov A."/>
            <person name="Villalobos J.M."/>
            <person name="Alvarez M.I."/>
            <person name="Avalos J."/>
            <person name="Benito E.P."/>
            <person name="Benoit I."/>
            <person name="Burger G."/>
            <person name="Camino L.P."/>
            <person name="Canovas D."/>
            <person name="Cerda-Olmedo E."/>
            <person name="Cheng J.-F."/>
            <person name="Dominguez A."/>
            <person name="Elias M."/>
            <person name="Eslava A.P."/>
            <person name="Glaser F."/>
            <person name="Grimwood J."/>
            <person name="Gutierrez G."/>
            <person name="Heitman J."/>
            <person name="Henrissat B."/>
            <person name="Iturriaga E.A."/>
            <person name="Lang B.F."/>
            <person name="Lavin J.L."/>
            <person name="Lee S."/>
            <person name="Li W."/>
            <person name="Lindquist E."/>
            <person name="Lopez-Garcia S."/>
            <person name="Luque E.M."/>
            <person name="Marcos A.T."/>
            <person name="Martin J."/>
            <person name="McCluskey K."/>
            <person name="Medina H.R."/>
            <person name="Miralles-Duran A."/>
            <person name="Miyazaki A."/>
            <person name="Munoz-Torres E."/>
            <person name="Oguiza J.A."/>
            <person name="Ohm R."/>
            <person name="Olmedo M."/>
            <person name="Orejas M."/>
            <person name="Ortiz-Castellanos L."/>
            <person name="Pisabarro A.G."/>
            <person name="Rodriguez-Romero J."/>
            <person name="Ruiz-Herrera J."/>
            <person name="Ruiz-Vazquez R."/>
            <person name="Sanz C."/>
            <person name="Schackwitz W."/>
            <person name="Schmutz J."/>
            <person name="Shahriari M."/>
            <person name="Shelest E."/>
            <person name="Silva-Franco F."/>
            <person name="Soanes D."/>
            <person name="Syed K."/>
            <person name="Tagua V.G."/>
            <person name="Talbot N.J."/>
            <person name="Thon M."/>
            <person name="De vries R.P."/>
            <person name="Wiebenga A."/>
            <person name="Yadav J.S."/>
            <person name="Braun E.L."/>
            <person name="Baker S."/>
            <person name="Garre V."/>
            <person name="Horwitz B."/>
            <person name="Torres-Martinez S."/>
            <person name="Idnurm A."/>
            <person name="Herrera-Estrella A."/>
            <person name="Gabaldon T."/>
            <person name="Grigoriev I.V."/>
        </authorList>
    </citation>
    <scope>NUCLEOTIDE SEQUENCE [LARGE SCALE GENOMIC DNA]</scope>
    <source>
        <strain evidence="17">NRRL 1555(-)</strain>
    </source>
</reference>
<accession>A0A162PVB2</accession>
<dbReference type="GO" id="GO:0005506">
    <property type="term" value="F:iron ion binding"/>
    <property type="evidence" value="ECO:0007669"/>
    <property type="project" value="TreeGrafter"/>
</dbReference>
<evidence type="ECO:0000256" key="12">
    <source>
        <dbReference type="ARBA" id="ARBA00023160"/>
    </source>
</evidence>
<dbReference type="PROSITE" id="PS50255">
    <property type="entry name" value="CYTOCHROME_B5_2"/>
    <property type="match status" value="1"/>
</dbReference>
<keyword evidence="5 13" id="KW-0479">Metal-binding</keyword>